<dbReference type="SUPFAM" id="SSF51126">
    <property type="entry name" value="Pectin lyase-like"/>
    <property type="match status" value="1"/>
</dbReference>
<sequence length="370" mass="40988">MRKVYILLLSPLLWADLSWARDNLQANSACAALNGQTVQVKANMVLPAACTLRDTRFVFENVQNVSLDLNGSTLVSDKLMDAIRFTTTDPQRPSRNLSVKNGRIKGYGTALYVHRHLSPSDLQNLVRNPQGYYPYIQQTATRNVMIDNLQFLNPRGTAVYVWVGNSKVTLKNSKITAAQGPAVYLDTGSFANVIVDNVITHSGFLDPQGKPKQGRGLREAIAIDGSYNNRIARNTLTANARGGVHLYANCGEKVHSDPNYVPRIFEAKGNLIRNNRIQNNGAGGAVEIGKRVDWNLEDWDCAKPVYASFLTFKYYWDNSGHNRVEANRGNGVINVRTDNNTLVANAQTVEVDSLVRRLKGDDLVNNKVSP</sequence>
<name>A0A1T4WLW2_9GAMM</name>
<accession>A0A1T4WLW2</accession>
<reference evidence="3 4" key="1">
    <citation type="submission" date="2017-02" db="EMBL/GenBank/DDBJ databases">
        <authorList>
            <person name="Peterson S.W."/>
        </authorList>
    </citation>
    <scope>NUCLEOTIDE SEQUENCE [LARGE SCALE GENOMIC DNA]</scope>
    <source>
        <strain evidence="3 4">ATCC 49788</strain>
    </source>
</reference>
<dbReference type="RefSeq" id="WP_078922323.1">
    <property type="nucleotide sequence ID" value="NZ_FUYB01000007.1"/>
</dbReference>
<dbReference type="InterPro" id="IPR006626">
    <property type="entry name" value="PbH1"/>
</dbReference>
<keyword evidence="1" id="KW-0732">Signal</keyword>
<evidence type="ECO:0000256" key="1">
    <source>
        <dbReference type="SAM" id="SignalP"/>
    </source>
</evidence>
<evidence type="ECO:0000259" key="2">
    <source>
        <dbReference type="Pfam" id="PF13229"/>
    </source>
</evidence>
<evidence type="ECO:0000313" key="4">
    <source>
        <dbReference type="Proteomes" id="UP000190460"/>
    </source>
</evidence>
<dbReference type="AlphaFoldDB" id="A0A1T4WLW2"/>
<feature type="signal peptide" evidence="1">
    <location>
        <begin position="1"/>
        <end position="20"/>
    </location>
</feature>
<gene>
    <name evidence="3" type="ORF">SAMN02745130_01859</name>
</gene>
<dbReference type="SMART" id="SM00710">
    <property type="entry name" value="PbH1"/>
    <property type="match status" value="6"/>
</dbReference>
<dbReference type="InterPro" id="IPR012334">
    <property type="entry name" value="Pectin_lyas_fold"/>
</dbReference>
<dbReference type="Gene3D" id="2.160.20.10">
    <property type="entry name" value="Single-stranded right-handed beta-helix, Pectin lyase-like"/>
    <property type="match status" value="1"/>
</dbReference>
<evidence type="ECO:0000313" key="3">
    <source>
        <dbReference type="EMBL" id="SKA78350.1"/>
    </source>
</evidence>
<dbReference type="OrthoDB" id="7200459at2"/>
<keyword evidence="4" id="KW-1185">Reference proteome</keyword>
<dbReference type="InterPro" id="IPR011050">
    <property type="entry name" value="Pectin_lyase_fold/virulence"/>
</dbReference>
<dbReference type="EMBL" id="FUYB01000007">
    <property type="protein sequence ID" value="SKA78350.1"/>
    <property type="molecule type" value="Genomic_DNA"/>
</dbReference>
<feature type="domain" description="Right handed beta helix" evidence="2">
    <location>
        <begin position="98"/>
        <end position="251"/>
    </location>
</feature>
<feature type="chain" id="PRO_5012572134" evidence="1">
    <location>
        <begin position="21"/>
        <end position="370"/>
    </location>
</feature>
<dbReference type="InterPro" id="IPR039448">
    <property type="entry name" value="Beta_helix"/>
</dbReference>
<dbReference type="STRING" id="92487.SAMN02745130_01859"/>
<protein>
    <submittedName>
        <fullName evidence="3">Right handed beta helix region</fullName>
    </submittedName>
</protein>
<dbReference type="Proteomes" id="UP000190460">
    <property type="component" value="Unassembled WGS sequence"/>
</dbReference>
<dbReference type="Pfam" id="PF13229">
    <property type="entry name" value="Beta_helix"/>
    <property type="match status" value="1"/>
</dbReference>
<organism evidence="3 4">
    <name type="scientific">Thiothrix eikelboomii</name>
    <dbReference type="NCBI Taxonomy" id="92487"/>
    <lineage>
        <taxon>Bacteria</taxon>
        <taxon>Pseudomonadati</taxon>
        <taxon>Pseudomonadota</taxon>
        <taxon>Gammaproteobacteria</taxon>
        <taxon>Thiotrichales</taxon>
        <taxon>Thiotrichaceae</taxon>
        <taxon>Thiothrix</taxon>
    </lineage>
</organism>
<proteinExistence type="predicted"/>